<name>A0ABR8AGD0_9CYAN</name>
<feature type="repeat" description="TPR" evidence="1">
    <location>
        <begin position="587"/>
        <end position="620"/>
    </location>
</feature>
<feature type="region of interest" description="Disordered" evidence="3">
    <location>
        <begin position="1144"/>
        <end position="1169"/>
    </location>
</feature>
<dbReference type="RefSeq" id="WP_190546783.1">
    <property type="nucleotide sequence ID" value="NZ_CAWPNO010000081.1"/>
</dbReference>
<evidence type="ECO:0000313" key="6">
    <source>
        <dbReference type="EMBL" id="MBD2198814.1"/>
    </source>
</evidence>
<keyword evidence="1" id="KW-0802">TPR repeat</keyword>
<feature type="chain" id="PRO_5045243130" evidence="4">
    <location>
        <begin position="25"/>
        <end position="1191"/>
    </location>
</feature>
<dbReference type="InterPro" id="IPR019734">
    <property type="entry name" value="TPR_rpt"/>
</dbReference>
<comment type="caution">
    <text evidence="6">The sequence shown here is derived from an EMBL/GenBank/DDBJ whole genome shotgun (WGS) entry which is preliminary data.</text>
</comment>
<dbReference type="Gene3D" id="1.25.40.10">
    <property type="entry name" value="Tetratricopeptide repeat domain"/>
    <property type="match status" value="4"/>
</dbReference>
<sequence length="1191" mass="133299">MSYHFQSLTLFTLIFSLTCPVASAASNRFVSQDTLAQNTTTQTNQNRQTQADKLLQQGITQLKANQFDAAIKSLEQALKIYQQIKNPGGEGETLKNLGTVYVNKKNHPKAIELYQQSLVIAREIKNRNLEAENLLNLGTVHNTIKQPDKALGFLQQSLQIAQEMKSRELQFKVLPQLIEAYTAKGDSKKVEEYTQQLFTDFPGLSKYFVGFLLFGELSANNQQKKYPQAITAGQQALEIFQQTKLEAVELDLFVSLVGENFKGMSPELLQTIFQVLVMGELLNSYEAIADYPKVIVLGQQFREITQKLQDNDWKFIAEISQEGKTKQSPDYFKKNFQLTSAFLLSKAYDISGEYAKSLTFAQEALPIARELKNAEMEANILLTLASASSSLAVSDAENEKSLAFAQQALKIAKQLKNLQLESEALNRIAYIYDSVEEYQKSIEFASASLEIAKKTKEPSAIAQPLLTLAVTYINLGDYQKSNQLAQEALSTARKLKNIPEIEGISLLFLSINNFVKSDYQKTIAFAQEGLNLIPKIKIPYYKQQLEMLNNLFIGIGHGGLNDNQKAIDYLQKSLQVVRDNKEVKTESQILVFLGGFYRRTKQYQQAIDTYNQAAALADQLNYSGNRAVLYAGLARTYRELNQPTTAITYYQKAINDIEKVREKNRGLSRELQSSLLQAIQDADRTSITDIYREYANLLMSQGRSLEAGQVLELLKVQELSEFANRKPSTTPKPIAQTPTEAKIIKNYGSLIAFGQKFDECQKTNCPEKAKLADERDALISEFNQRIQNLEKNVRDRLAKDRGTLDAQDLRSVGKKIVESQESTVLINVFVVEDKTWIWWVSKGGVVKSVEVPVSEPKIRETVNKFRRLLQNPSSDIQELKATGKQLYDWLIKPVEPELKANKIQNLVFSLDRAARYIPIGALYDGQQYLIENYNISTVLSAGLTDTESRLPAGSANTKVLGLGLSNAVPGFNPLPNVPTELDTIIRQTPSDKNGIYPGKKYLNKEFDYRTLRDNLKGHNILHIATHGVFVPGRQDDSYLVLGTGEKLPIPQIDNLEDLSDVHLVVLSACETALGETAKDGIEIPGVSFYFLNRRAKAVMASLWLVDDASTSLLMQQFYANLAKDNQPTKAQALREAQLSLLRGNNSANSSGDRGAINVEPVPGSSTKPGRNLTNYSHPYYWAPFILIGNGL</sequence>
<dbReference type="EMBL" id="JACJQH010000047">
    <property type="protein sequence ID" value="MBD2198814.1"/>
    <property type="molecule type" value="Genomic_DNA"/>
</dbReference>
<feature type="signal peptide" evidence="4">
    <location>
        <begin position="1"/>
        <end position="24"/>
    </location>
</feature>
<keyword evidence="2" id="KW-0175">Coiled coil</keyword>
<dbReference type="PROSITE" id="PS50005">
    <property type="entry name" value="TPR"/>
    <property type="match status" value="2"/>
</dbReference>
<keyword evidence="7" id="KW-1185">Reference proteome</keyword>
<evidence type="ECO:0000256" key="3">
    <source>
        <dbReference type="SAM" id="MobiDB-lite"/>
    </source>
</evidence>
<dbReference type="InterPro" id="IPR011990">
    <property type="entry name" value="TPR-like_helical_dom_sf"/>
</dbReference>
<accession>A0ABR8AGD0</accession>
<feature type="domain" description="CHAT" evidence="5">
    <location>
        <begin position="881"/>
        <end position="1189"/>
    </location>
</feature>
<dbReference type="Proteomes" id="UP000658514">
    <property type="component" value="Unassembled WGS sequence"/>
</dbReference>
<proteinExistence type="predicted"/>
<feature type="coiled-coil region" evidence="2">
    <location>
        <begin position="650"/>
        <end position="677"/>
    </location>
</feature>
<dbReference type="PANTHER" id="PTHR10098:SF112">
    <property type="entry name" value="SLR0380 PROTEIN"/>
    <property type="match status" value="1"/>
</dbReference>
<dbReference type="PANTHER" id="PTHR10098">
    <property type="entry name" value="RAPSYN-RELATED"/>
    <property type="match status" value="1"/>
</dbReference>
<reference evidence="6 7" key="1">
    <citation type="journal article" date="2020" name="ISME J.">
        <title>Comparative genomics reveals insights into cyanobacterial evolution and habitat adaptation.</title>
        <authorList>
            <person name="Chen M.Y."/>
            <person name="Teng W.K."/>
            <person name="Zhao L."/>
            <person name="Hu C.X."/>
            <person name="Zhou Y.K."/>
            <person name="Han B.P."/>
            <person name="Song L.R."/>
            <person name="Shu W.S."/>
        </authorList>
    </citation>
    <scope>NUCLEOTIDE SEQUENCE [LARGE SCALE GENOMIC DNA]</scope>
    <source>
        <strain evidence="6 7">FACHB-288</strain>
    </source>
</reference>
<evidence type="ECO:0000256" key="4">
    <source>
        <dbReference type="SAM" id="SignalP"/>
    </source>
</evidence>
<evidence type="ECO:0000313" key="7">
    <source>
        <dbReference type="Proteomes" id="UP000658514"/>
    </source>
</evidence>
<dbReference type="InterPro" id="IPR024983">
    <property type="entry name" value="CHAT_dom"/>
</dbReference>
<protein>
    <submittedName>
        <fullName evidence="6">CHAT domain-containing protein</fullName>
    </submittedName>
</protein>
<gene>
    <name evidence="6" type="ORF">H6G24_25585</name>
</gene>
<dbReference type="Pfam" id="PF12770">
    <property type="entry name" value="CHAT"/>
    <property type="match status" value="1"/>
</dbReference>
<organism evidence="6 7">
    <name type="scientific">Calothrix parietina FACHB-288</name>
    <dbReference type="NCBI Taxonomy" id="2692896"/>
    <lineage>
        <taxon>Bacteria</taxon>
        <taxon>Bacillati</taxon>
        <taxon>Cyanobacteriota</taxon>
        <taxon>Cyanophyceae</taxon>
        <taxon>Nostocales</taxon>
        <taxon>Calotrichaceae</taxon>
        <taxon>Calothrix</taxon>
    </lineage>
</organism>
<keyword evidence="4" id="KW-0732">Signal</keyword>
<evidence type="ECO:0000256" key="1">
    <source>
        <dbReference type="PROSITE-ProRule" id="PRU00339"/>
    </source>
</evidence>
<feature type="repeat" description="TPR" evidence="1">
    <location>
        <begin position="91"/>
        <end position="124"/>
    </location>
</feature>
<dbReference type="SUPFAM" id="SSF48452">
    <property type="entry name" value="TPR-like"/>
    <property type="match status" value="3"/>
</dbReference>
<dbReference type="SMART" id="SM00028">
    <property type="entry name" value="TPR"/>
    <property type="match status" value="10"/>
</dbReference>
<evidence type="ECO:0000256" key="2">
    <source>
        <dbReference type="SAM" id="Coils"/>
    </source>
</evidence>
<evidence type="ECO:0000259" key="5">
    <source>
        <dbReference type="Pfam" id="PF12770"/>
    </source>
</evidence>
<feature type="coiled-coil region" evidence="2">
    <location>
        <begin position="772"/>
        <end position="799"/>
    </location>
</feature>
<dbReference type="Pfam" id="PF13424">
    <property type="entry name" value="TPR_12"/>
    <property type="match status" value="3"/>
</dbReference>